<comment type="similarity">
    <text evidence="2">Belongs to the GSP M family.</text>
</comment>
<dbReference type="Gene3D" id="3.30.1360.100">
    <property type="entry name" value="General secretion pathway protein M, EpsM"/>
    <property type="match status" value="1"/>
</dbReference>
<evidence type="ECO:0000256" key="3">
    <source>
        <dbReference type="ARBA" id="ARBA00022448"/>
    </source>
</evidence>
<keyword evidence="7" id="KW-0653">Protein transport</keyword>
<evidence type="ECO:0000256" key="10">
    <source>
        <dbReference type="SAM" id="Phobius"/>
    </source>
</evidence>
<evidence type="ECO:0008006" key="13">
    <source>
        <dbReference type="Google" id="ProtNLM"/>
    </source>
</evidence>
<reference evidence="11" key="2">
    <citation type="submission" date="2023-01" db="EMBL/GenBank/DDBJ databases">
        <title>Draft genome sequence of Algimonas ampicilliniresistens strain NBRC 108219.</title>
        <authorList>
            <person name="Sun Q."/>
            <person name="Mori K."/>
        </authorList>
    </citation>
    <scope>NUCLEOTIDE SEQUENCE</scope>
    <source>
        <strain evidence="11">NBRC 108219</strain>
    </source>
</reference>
<evidence type="ECO:0000256" key="8">
    <source>
        <dbReference type="ARBA" id="ARBA00022989"/>
    </source>
</evidence>
<evidence type="ECO:0000256" key="1">
    <source>
        <dbReference type="ARBA" id="ARBA00004377"/>
    </source>
</evidence>
<evidence type="ECO:0000256" key="9">
    <source>
        <dbReference type="ARBA" id="ARBA00023136"/>
    </source>
</evidence>
<proteinExistence type="inferred from homology"/>
<evidence type="ECO:0000256" key="5">
    <source>
        <dbReference type="ARBA" id="ARBA00022519"/>
    </source>
</evidence>
<keyword evidence="3" id="KW-0813">Transport</keyword>
<dbReference type="InterPro" id="IPR007690">
    <property type="entry name" value="T2SS_GspM"/>
</dbReference>
<reference evidence="11" key="1">
    <citation type="journal article" date="2014" name="Int. J. Syst. Evol. Microbiol.">
        <title>Complete genome of a new Firmicutes species belonging to the dominant human colonic microbiota ('Ruminococcus bicirculans') reveals two chromosomes and a selective capacity to utilize plant glucans.</title>
        <authorList>
            <consortium name="NISC Comparative Sequencing Program"/>
            <person name="Wegmann U."/>
            <person name="Louis P."/>
            <person name="Goesmann A."/>
            <person name="Henrissat B."/>
            <person name="Duncan S.H."/>
            <person name="Flint H.J."/>
        </authorList>
    </citation>
    <scope>NUCLEOTIDE SEQUENCE</scope>
    <source>
        <strain evidence="11">NBRC 108219</strain>
    </source>
</reference>
<evidence type="ECO:0000256" key="6">
    <source>
        <dbReference type="ARBA" id="ARBA00022692"/>
    </source>
</evidence>
<keyword evidence="12" id="KW-1185">Reference proteome</keyword>
<accession>A0ABQ5V9R2</accession>
<dbReference type="Proteomes" id="UP001161391">
    <property type="component" value="Unassembled WGS sequence"/>
</dbReference>
<evidence type="ECO:0000256" key="2">
    <source>
        <dbReference type="ARBA" id="ARBA00010637"/>
    </source>
</evidence>
<evidence type="ECO:0000313" key="11">
    <source>
        <dbReference type="EMBL" id="GLQ24180.1"/>
    </source>
</evidence>
<organism evidence="11 12">
    <name type="scientific">Algimonas ampicilliniresistens</name>
    <dbReference type="NCBI Taxonomy" id="1298735"/>
    <lineage>
        <taxon>Bacteria</taxon>
        <taxon>Pseudomonadati</taxon>
        <taxon>Pseudomonadota</taxon>
        <taxon>Alphaproteobacteria</taxon>
        <taxon>Maricaulales</taxon>
        <taxon>Robiginitomaculaceae</taxon>
        <taxon>Algimonas</taxon>
    </lineage>
</organism>
<name>A0ABQ5V9R2_9PROT</name>
<keyword evidence="6 10" id="KW-0812">Transmembrane</keyword>
<keyword evidence="5" id="KW-0997">Cell inner membrane</keyword>
<keyword evidence="9 10" id="KW-0472">Membrane</keyword>
<dbReference type="SUPFAM" id="SSF103054">
    <property type="entry name" value="General secretion pathway protein M, EpsM"/>
    <property type="match status" value="1"/>
</dbReference>
<dbReference type="EMBL" id="BSNK01000002">
    <property type="protein sequence ID" value="GLQ24180.1"/>
    <property type="molecule type" value="Genomic_DNA"/>
</dbReference>
<evidence type="ECO:0000313" key="12">
    <source>
        <dbReference type="Proteomes" id="UP001161391"/>
    </source>
</evidence>
<dbReference type="InterPro" id="IPR023229">
    <property type="entry name" value="T2SS_M_periplasmic_sf"/>
</dbReference>
<protein>
    <recommendedName>
        <fullName evidence="13">Type II secretion system protein M</fullName>
    </recommendedName>
</protein>
<evidence type="ECO:0000256" key="4">
    <source>
        <dbReference type="ARBA" id="ARBA00022475"/>
    </source>
</evidence>
<dbReference type="Pfam" id="PF04612">
    <property type="entry name" value="T2SSM"/>
    <property type="match status" value="1"/>
</dbReference>
<comment type="caution">
    <text evidence="11">The sequence shown here is derived from an EMBL/GenBank/DDBJ whole genome shotgun (WGS) entry which is preliminary data.</text>
</comment>
<gene>
    <name evidence="11" type="ORF">GCM10007853_20540</name>
</gene>
<dbReference type="RefSeq" id="WP_284390351.1">
    <property type="nucleotide sequence ID" value="NZ_BSNK01000002.1"/>
</dbReference>
<feature type="transmembrane region" description="Helical" evidence="10">
    <location>
        <begin position="18"/>
        <end position="38"/>
    </location>
</feature>
<sequence length="153" mass="16509">MITALTGWWDGREPRERFLLMGLGLILMVFLLVFALILPVQSVRANAQTDLDRAKSELAIVSRIAPTLGAAGTGARAPFDRSVLINVSGTHGVKLTRVQPGDDGSFAVWIDDAQTASLYGVFDDLLSDYAVTMDRAVVSVDANGRLSAQFTVR</sequence>
<keyword evidence="4" id="KW-1003">Cell membrane</keyword>
<keyword evidence="8 10" id="KW-1133">Transmembrane helix</keyword>
<evidence type="ECO:0000256" key="7">
    <source>
        <dbReference type="ARBA" id="ARBA00022927"/>
    </source>
</evidence>
<comment type="subcellular location">
    <subcellularLocation>
        <location evidence="1">Cell inner membrane</location>
        <topology evidence="1">Single-pass membrane protein</topology>
    </subcellularLocation>
</comment>